<dbReference type="InterPro" id="IPR016291">
    <property type="entry name" value="Isochorismatase"/>
</dbReference>
<name>A0A167MUM3_CALVF</name>
<protein>
    <submittedName>
        <fullName evidence="4">Isochorismatase hydrolase</fullName>
    </submittedName>
</protein>
<dbReference type="PANTHER" id="PTHR43540:SF1">
    <property type="entry name" value="ISOCHORISMATASE HYDROLASE"/>
    <property type="match status" value="1"/>
</dbReference>
<evidence type="ECO:0000313" key="5">
    <source>
        <dbReference type="Proteomes" id="UP000076738"/>
    </source>
</evidence>
<dbReference type="PRINTS" id="PR01398">
    <property type="entry name" value="ISCHRISMTASE"/>
</dbReference>
<dbReference type="GO" id="GO:0008908">
    <property type="term" value="F:isochorismatase activity"/>
    <property type="evidence" value="ECO:0007669"/>
    <property type="project" value="InterPro"/>
</dbReference>
<organism evidence="4 5">
    <name type="scientific">Calocera viscosa (strain TUFC12733)</name>
    <dbReference type="NCBI Taxonomy" id="1330018"/>
    <lineage>
        <taxon>Eukaryota</taxon>
        <taxon>Fungi</taxon>
        <taxon>Dikarya</taxon>
        <taxon>Basidiomycota</taxon>
        <taxon>Agaricomycotina</taxon>
        <taxon>Dacrymycetes</taxon>
        <taxon>Dacrymycetales</taxon>
        <taxon>Dacrymycetaceae</taxon>
        <taxon>Calocera</taxon>
    </lineage>
</organism>
<proteinExistence type="inferred from homology"/>
<dbReference type="Pfam" id="PF00857">
    <property type="entry name" value="Isochorismatase"/>
    <property type="match status" value="1"/>
</dbReference>
<dbReference type="EMBL" id="KV417281">
    <property type="protein sequence ID" value="KZO97074.1"/>
    <property type="molecule type" value="Genomic_DNA"/>
</dbReference>
<evidence type="ECO:0000256" key="2">
    <source>
        <dbReference type="ARBA" id="ARBA00022801"/>
    </source>
</evidence>
<reference evidence="4 5" key="1">
    <citation type="journal article" date="2016" name="Mol. Biol. Evol.">
        <title>Comparative Genomics of Early-Diverging Mushroom-Forming Fungi Provides Insights into the Origins of Lignocellulose Decay Capabilities.</title>
        <authorList>
            <person name="Nagy L.G."/>
            <person name="Riley R."/>
            <person name="Tritt A."/>
            <person name="Adam C."/>
            <person name="Daum C."/>
            <person name="Floudas D."/>
            <person name="Sun H."/>
            <person name="Yadav J.S."/>
            <person name="Pangilinan J."/>
            <person name="Larsson K.H."/>
            <person name="Matsuura K."/>
            <person name="Barry K."/>
            <person name="Labutti K."/>
            <person name="Kuo R."/>
            <person name="Ohm R.A."/>
            <person name="Bhattacharya S.S."/>
            <person name="Shirouzu T."/>
            <person name="Yoshinaga Y."/>
            <person name="Martin F.M."/>
            <person name="Grigoriev I.V."/>
            <person name="Hibbett D.S."/>
        </authorList>
    </citation>
    <scope>NUCLEOTIDE SEQUENCE [LARGE SCALE GENOMIC DNA]</scope>
    <source>
        <strain evidence="4 5">TUFC12733</strain>
    </source>
</reference>
<dbReference type="AlphaFoldDB" id="A0A167MUM3"/>
<keyword evidence="5" id="KW-1185">Reference proteome</keyword>
<accession>A0A167MUM3</accession>
<evidence type="ECO:0000256" key="1">
    <source>
        <dbReference type="ARBA" id="ARBA00006336"/>
    </source>
</evidence>
<sequence>MPPTVLLICDFQAPIRALMPDKPSFDSAASHAASLLRFARTLGEEKVLVIHVIAGGANRTDQALYSVNPNSAIGEFMRSFPASPASPGIIDILAPLPDEQILTRTRASVFHDTPLHSQLRSLAIRQLFLCGVATSGVVLASFRSAIDADYEVAVVGEACADVSREMHQALFGYFAAKGWGGRVVSVQEAMRELQLEG</sequence>
<dbReference type="PANTHER" id="PTHR43540">
    <property type="entry name" value="PEROXYUREIDOACRYLATE/UREIDOACRYLATE AMIDOHYDROLASE-RELATED"/>
    <property type="match status" value="1"/>
</dbReference>
<dbReference type="InterPro" id="IPR000868">
    <property type="entry name" value="Isochorismatase-like_dom"/>
</dbReference>
<dbReference type="InterPro" id="IPR050272">
    <property type="entry name" value="Isochorismatase-like_hydrls"/>
</dbReference>
<evidence type="ECO:0000313" key="4">
    <source>
        <dbReference type="EMBL" id="KZO97074.1"/>
    </source>
</evidence>
<dbReference type="Proteomes" id="UP000076738">
    <property type="component" value="Unassembled WGS sequence"/>
</dbReference>
<dbReference type="CDD" id="cd00431">
    <property type="entry name" value="cysteine_hydrolases"/>
    <property type="match status" value="1"/>
</dbReference>
<keyword evidence="2 4" id="KW-0378">Hydrolase</keyword>
<evidence type="ECO:0000259" key="3">
    <source>
        <dbReference type="Pfam" id="PF00857"/>
    </source>
</evidence>
<feature type="domain" description="Isochorismatase-like" evidence="3">
    <location>
        <begin position="4"/>
        <end position="177"/>
    </location>
</feature>
<dbReference type="SUPFAM" id="SSF52499">
    <property type="entry name" value="Isochorismatase-like hydrolases"/>
    <property type="match status" value="1"/>
</dbReference>
<gene>
    <name evidence="4" type="ORF">CALVIDRAFT_597801</name>
</gene>
<dbReference type="Gene3D" id="3.40.50.850">
    <property type="entry name" value="Isochorismatase-like"/>
    <property type="match status" value="1"/>
</dbReference>
<dbReference type="InterPro" id="IPR036380">
    <property type="entry name" value="Isochorismatase-like_sf"/>
</dbReference>
<comment type="similarity">
    <text evidence="1">Belongs to the isochorismatase family.</text>
</comment>
<dbReference type="OrthoDB" id="1739143at2759"/>